<accession>A0ACC3AY48</accession>
<comment type="caution">
    <text evidence="1">The sequence shown here is derived from an EMBL/GenBank/DDBJ whole genome shotgun (WGS) entry which is preliminary data.</text>
</comment>
<sequence length="209" mass="22912">MRFCCLHGTGSNSRLLQQQIAAVRYELGDRHTYDFVEGCLPCEAHPALKDNLSPDEKAFSYSDPMSAASWMQAVEGLDEYVANEGPFDGVIGFSAGASLAILWLLWRQQKRDIPVKMGVFFSNAHGPNQLKALGIPFSIENLNLPTAHIWGSCDDGEGQITAKCGWGLCKADRRSMYIHGKGHEIPTAPDETIGMVKAIDRAILRAGFV</sequence>
<name>A0ACC3AY48_9EURO</name>
<protein>
    <submittedName>
        <fullName evidence="1">Uncharacterized protein</fullName>
    </submittedName>
</protein>
<dbReference type="EMBL" id="JAOPJF010000045">
    <property type="protein sequence ID" value="KAK1142914.1"/>
    <property type="molecule type" value="Genomic_DNA"/>
</dbReference>
<organism evidence="1 2">
    <name type="scientific">Aspergillus melleus</name>
    <dbReference type="NCBI Taxonomy" id="138277"/>
    <lineage>
        <taxon>Eukaryota</taxon>
        <taxon>Fungi</taxon>
        <taxon>Dikarya</taxon>
        <taxon>Ascomycota</taxon>
        <taxon>Pezizomycotina</taxon>
        <taxon>Eurotiomycetes</taxon>
        <taxon>Eurotiomycetidae</taxon>
        <taxon>Eurotiales</taxon>
        <taxon>Aspergillaceae</taxon>
        <taxon>Aspergillus</taxon>
        <taxon>Aspergillus subgen. Circumdati</taxon>
    </lineage>
</organism>
<reference evidence="1 2" key="1">
    <citation type="journal article" date="2023" name="ACS Omega">
        <title>Identification of the Neoaspergillic Acid Biosynthesis Gene Cluster by Establishing an In Vitro CRISPR-Ribonucleoprotein Genetic System in Aspergillus melleus.</title>
        <authorList>
            <person name="Yuan B."/>
            <person name="Grau M.F."/>
            <person name="Murata R.M."/>
            <person name="Torok T."/>
            <person name="Venkateswaran K."/>
            <person name="Stajich J.E."/>
            <person name="Wang C.C.C."/>
        </authorList>
    </citation>
    <scope>NUCLEOTIDE SEQUENCE [LARGE SCALE GENOMIC DNA]</scope>
    <source>
        <strain evidence="1 2">IMV 1140</strain>
    </source>
</reference>
<evidence type="ECO:0000313" key="2">
    <source>
        <dbReference type="Proteomes" id="UP001177260"/>
    </source>
</evidence>
<dbReference type="Proteomes" id="UP001177260">
    <property type="component" value="Unassembled WGS sequence"/>
</dbReference>
<evidence type="ECO:0000313" key="1">
    <source>
        <dbReference type="EMBL" id="KAK1142914.1"/>
    </source>
</evidence>
<gene>
    <name evidence="1" type="ORF">N8T08_007155</name>
</gene>
<proteinExistence type="predicted"/>
<keyword evidence="2" id="KW-1185">Reference proteome</keyword>